<comment type="caution">
    <text evidence="2">The sequence shown here is derived from an EMBL/GenBank/DDBJ whole genome shotgun (WGS) entry which is preliminary data.</text>
</comment>
<dbReference type="PANTHER" id="PTHR38011:SF11">
    <property type="entry name" value="2,5-DIAMINO-6-RIBOSYLAMINO-4(3H)-PYRIMIDINONE 5'-PHOSPHATE REDUCTASE"/>
    <property type="match status" value="1"/>
</dbReference>
<dbReference type="InterPro" id="IPR024072">
    <property type="entry name" value="DHFR-like_dom_sf"/>
</dbReference>
<gene>
    <name evidence="2" type="ORF">GB881_14700</name>
</gene>
<dbReference type="Proteomes" id="UP000437709">
    <property type="component" value="Unassembled WGS sequence"/>
</dbReference>
<reference evidence="2 3" key="1">
    <citation type="submission" date="2019-10" db="EMBL/GenBank/DDBJ databases">
        <title>Georgenia wutianyii sp. nov. and Georgenia yuyongxinii sp. nov. isolated from plateau pika (Ochotona curzoniae) in the Qinghai-Tibet plateau of China.</title>
        <authorList>
            <person name="Tian Z."/>
        </authorList>
    </citation>
    <scope>NUCLEOTIDE SEQUENCE [LARGE SCALE GENOMIC DNA]</scope>
    <source>
        <strain evidence="2 3">JCM 19765</strain>
    </source>
</reference>
<dbReference type="PANTHER" id="PTHR38011">
    <property type="entry name" value="DIHYDROFOLATE REDUCTASE FAMILY PROTEIN (AFU_ORTHOLOGUE AFUA_8G06820)"/>
    <property type="match status" value="1"/>
</dbReference>
<dbReference type="InterPro" id="IPR002734">
    <property type="entry name" value="RibDG_C"/>
</dbReference>
<dbReference type="Gene3D" id="3.40.430.10">
    <property type="entry name" value="Dihydrofolate Reductase, subunit A"/>
    <property type="match status" value="1"/>
</dbReference>
<evidence type="ECO:0000259" key="1">
    <source>
        <dbReference type="Pfam" id="PF01872"/>
    </source>
</evidence>
<dbReference type="GO" id="GO:0009231">
    <property type="term" value="P:riboflavin biosynthetic process"/>
    <property type="evidence" value="ECO:0007669"/>
    <property type="project" value="InterPro"/>
</dbReference>
<feature type="domain" description="Bacterial bifunctional deaminase-reductase C-terminal" evidence="1">
    <location>
        <begin position="75"/>
        <end position="153"/>
    </location>
</feature>
<dbReference type="GO" id="GO:0008703">
    <property type="term" value="F:5-amino-6-(5-phosphoribosylamino)uracil reductase activity"/>
    <property type="evidence" value="ECO:0007669"/>
    <property type="project" value="InterPro"/>
</dbReference>
<dbReference type="SUPFAM" id="SSF53597">
    <property type="entry name" value="Dihydrofolate reductase-like"/>
    <property type="match status" value="1"/>
</dbReference>
<dbReference type="Pfam" id="PF01872">
    <property type="entry name" value="RibD_C"/>
    <property type="match status" value="1"/>
</dbReference>
<dbReference type="AlphaFoldDB" id="A0A6N7EN32"/>
<dbReference type="OrthoDB" id="195113at2"/>
<evidence type="ECO:0000313" key="2">
    <source>
        <dbReference type="EMBL" id="MPV38277.1"/>
    </source>
</evidence>
<keyword evidence="3" id="KW-1185">Reference proteome</keyword>
<protein>
    <submittedName>
        <fullName evidence="2">Dihydrofolate reductase</fullName>
    </submittedName>
</protein>
<sequence length="178" mass="19705">MRTQYYTASSVDGFIADPDNSLDWLLTRDIDEKGPMSYPSFIADVGAVAMGATTYEWLLEHELSKEGATWPYTMPSWVFTHRDLPGGPGADITFTSDDVRDVHRRMSEAAAGKNLWVVGGGDLAGQFADLGLLDELFVQYAPVTLGGGAPLLPRRIELRLEEVARNRDFTCARYTVVR</sequence>
<name>A0A6N7EN32_9MICO</name>
<dbReference type="InterPro" id="IPR050765">
    <property type="entry name" value="Riboflavin_Biosynth_HTPR"/>
</dbReference>
<dbReference type="EMBL" id="WHPC01000071">
    <property type="protein sequence ID" value="MPV38277.1"/>
    <property type="molecule type" value="Genomic_DNA"/>
</dbReference>
<accession>A0A6N7EN32</accession>
<organism evidence="2 3">
    <name type="scientific">Georgenia subflava</name>
    <dbReference type="NCBI Taxonomy" id="1622177"/>
    <lineage>
        <taxon>Bacteria</taxon>
        <taxon>Bacillati</taxon>
        <taxon>Actinomycetota</taxon>
        <taxon>Actinomycetes</taxon>
        <taxon>Micrococcales</taxon>
        <taxon>Bogoriellaceae</taxon>
        <taxon>Georgenia</taxon>
    </lineage>
</organism>
<dbReference type="RefSeq" id="WP_152196261.1">
    <property type="nucleotide sequence ID" value="NZ_VUKD01000005.1"/>
</dbReference>
<proteinExistence type="predicted"/>
<evidence type="ECO:0000313" key="3">
    <source>
        <dbReference type="Proteomes" id="UP000437709"/>
    </source>
</evidence>